<dbReference type="PANTHER" id="PTHR43179">
    <property type="entry name" value="RHAMNOSYLTRANSFERASE WBBL"/>
    <property type="match status" value="1"/>
</dbReference>
<comment type="pathway">
    <text evidence="1">Cell wall biogenesis; cell wall polysaccharide biosynthesis.</text>
</comment>
<dbReference type="InterPro" id="IPR001173">
    <property type="entry name" value="Glyco_trans_2-like"/>
</dbReference>
<comment type="caution">
    <text evidence="8">The sequence shown here is derived from an EMBL/GenBank/DDBJ whole genome shotgun (WGS) entry which is preliminary data.</text>
</comment>
<dbReference type="EMBL" id="JBHLXH010000001">
    <property type="protein sequence ID" value="MFC0220911.1"/>
    <property type="molecule type" value="Genomic_DNA"/>
</dbReference>
<gene>
    <name evidence="8" type="ORF">ACFFJG_00355</name>
</gene>
<organism evidence="8 9">
    <name type="scientific">Nocardioides zeicaulis</name>
    <dbReference type="NCBI Taxonomy" id="1776857"/>
    <lineage>
        <taxon>Bacteria</taxon>
        <taxon>Bacillati</taxon>
        <taxon>Actinomycetota</taxon>
        <taxon>Actinomycetes</taxon>
        <taxon>Propionibacteriales</taxon>
        <taxon>Nocardioidaceae</taxon>
        <taxon>Nocardioides</taxon>
    </lineage>
</organism>
<evidence type="ECO:0000313" key="9">
    <source>
        <dbReference type="Proteomes" id="UP001589698"/>
    </source>
</evidence>
<dbReference type="RefSeq" id="WP_378516627.1">
    <property type="nucleotide sequence ID" value="NZ_JBHLXH010000001.1"/>
</dbReference>
<evidence type="ECO:0000256" key="2">
    <source>
        <dbReference type="ARBA" id="ARBA00006739"/>
    </source>
</evidence>
<feature type="domain" description="Galactosyltransferase C-terminal" evidence="7">
    <location>
        <begin position="186"/>
        <end position="227"/>
    </location>
</feature>
<evidence type="ECO:0000256" key="1">
    <source>
        <dbReference type="ARBA" id="ARBA00004776"/>
    </source>
</evidence>
<dbReference type="GO" id="GO:0016757">
    <property type="term" value="F:glycosyltransferase activity"/>
    <property type="evidence" value="ECO:0007669"/>
    <property type="project" value="UniProtKB-KW"/>
</dbReference>
<evidence type="ECO:0000256" key="4">
    <source>
        <dbReference type="ARBA" id="ARBA00022679"/>
    </source>
</evidence>
<evidence type="ECO:0000259" key="7">
    <source>
        <dbReference type="Pfam" id="PF02709"/>
    </source>
</evidence>
<keyword evidence="3 8" id="KW-0328">Glycosyltransferase</keyword>
<dbReference type="InterPro" id="IPR029044">
    <property type="entry name" value="Nucleotide-diphossugar_trans"/>
</dbReference>
<dbReference type="EC" id="2.4.-.-" evidence="8"/>
<dbReference type="SUPFAM" id="SSF53448">
    <property type="entry name" value="Nucleotide-diphospho-sugar transferases"/>
    <property type="match status" value="1"/>
</dbReference>
<dbReference type="Pfam" id="PF02709">
    <property type="entry name" value="Glyco_transf_7C"/>
    <property type="match status" value="1"/>
</dbReference>
<evidence type="ECO:0000259" key="6">
    <source>
        <dbReference type="Pfam" id="PF00535"/>
    </source>
</evidence>
<keyword evidence="4 8" id="KW-0808">Transferase</keyword>
<dbReference type="PANTHER" id="PTHR43179:SF12">
    <property type="entry name" value="GALACTOFURANOSYLTRANSFERASE GLFT2"/>
    <property type="match status" value="1"/>
</dbReference>
<feature type="domain" description="Glycosyltransferase 2-like" evidence="6">
    <location>
        <begin position="28"/>
        <end position="139"/>
    </location>
</feature>
<keyword evidence="9" id="KW-1185">Reference proteome</keyword>
<dbReference type="Gene3D" id="3.90.550.10">
    <property type="entry name" value="Spore Coat Polysaccharide Biosynthesis Protein SpsA, Chain A"/>
    <property type="match status" value="1"/>
</dbReference>
<feature type="region of interest" description="Disordered" evidence="5">
    <location>
        <begin position="1"/>
        <end position="23"/>
    </location>
</feature>
<comment type="similarity">
    <text evidence="2">Belongs to the glycosyltransferase 2 family.</text>
</comment>
<evidence type="ECO:0000256" key="5">
    <source>
        <dbReference type="SAM" id="MobiDB-lite"/>
    </source>
</evidence>
<dbReference type="InterPro" id="IPR027791">
    <property type="entry name" value="Galactosyl_T_C"/>
</dbReference>
<evidence type="ECO:0000313" key="8">
    <source>
        <dbReference type="EMBL" id="MFC0220911.1"/>
    </source>
</evidence>
<accession>A0ABV6DW01</accession>
<protein>
    <submittedName>
        <fullName evidence="8">Glycosyltransferase</fullName>
        <ecNumber evidence="8">2.4.-.-</ecNumber>
    </submittedName>
</protein>
<name>A0ABV6DW01_9ACTN</name>
<dbReference type="Proteomes" id="UP001589698">
    <property type="component" value="Unassembled WGS sequence"/>
</dbReference>
<proteinExistence type="inferred from homology"/>
<dbReference type="Pfam" id="PF00535">
    <property type="entry name" value="Glycos_transf_2"/>
    <property type="match status" value="1"/>
</dbReference>
<reference evidence="8 9" key="1">
    <citation type="submission" date="2024-09" db="EMBL/GenBank/DDBJ databases">
        <authorList>
            <person name="Sun Q."/>
            <person name="Mori K."/>
        </authorList>
    </citation>
    <scope>NUCLEOTIDE SEQUENCE [LARGE SCALE GENOMIC DNA]</scope>
    <source>
        <strain evidence="8 9">CCM 8654</strain>
    </source>
</reference>
<evidence type="ECO:0000256" key="3">
    <source>
        <dbReference type="ARBA" id="ARBA00022676"/>
    </source>
</evidence>
<sequence>MSRPPWGTSVPGNRWDLAPAGGSPRRVSVVVTYFEQQRELDRTLAALRRQTRVPDEVVVADDGSGEAPAVPPGVRVVRQADEGFRAAAARNLGVAASTGDVLVLLDADTHPEPGFVERMAALPEVLPEALVVGRRRHADLAGVGPDVPMESVAPGLELPEPAWLGEAYDRTRDLLDADGSAHRFVISAVMACSRWWYDEVGGFDESFRTYGGEDWELAHRSWTAGGLVAHRRDAVAWHDGPHAGERPRHDVAELAETVAVADRTASSSTTWHGLLRGPADVVVTLAASLGEAELLVTVDSVLASLPRARVRVSPAHADLVGPDPRVVVDDGPLPGSARVHVDVRRGLSGGADAWTALLEGLDGTVGRRSVADGCAEVQDLRLLRRAERWGRPDLAPAGPPVDAALRPWTHDTTLASWLGGWRGR</sequence>